<feature type="active site" evidence="9">
    <location>
        <position position="289"/>
    </location>
</feature>
<feature type="active site" evidence="9">
    <location>
        <position position="122"/>
    </location>
</feature>
<evidence type="ECO:0000256" key="9">
    <source>
        <dbReference type="HAMAP-Rule" id="MF_01815"/>
    </source>
</evidence>
<dbReference type="CDD" id="cd00830">
    <property type="entry name" value="KAS_III"/>
    <property type="match status" value="1"/>
</dbReference>
<dbReference type="EC" id="2.3.1.180" evidence="9"/>
<feature type="active site" evidence="9">
    <location>
        <position position="258"/>
    </location>
</feature>
<comment type="caution">
    <text evidence="12">The sequence shown here is derived from an EMBL/GenBank/DDBJ whole genome shotgun (WGS) entry which is preliminary data.</text>
</comment>
<keyword evidence="2 9" id="KW-0963">Cytoplasm</keyword>
<comment type="similarity">
    <text evidence="1 9">Belongs to the thiolase-like superfamily. FabH family.</text>
</comment>
<keyword evidence="3 9" id="KW-0444">Lipid biosynthesis</keyword>
<dbReference type="EMBL" id="BAABKQ010000001">
    <property type="protein sequence ID" value="GAA4804748.1"/>
    <property type="molecule type" value="Genomic_DNA"/>
</dbReference>
<keyword evidence="13" id="KW-1185">Reference proteome</keyword>
<gene>
    <name evidence="9" type="primary">fabH</name>
    <name evidence="12" type="ORF">GCM10023353_04210</name>
</gene>
<comment type="catalytic activity">
    <reaction evidence="9">
        <text>malonyl-[ACP] + acetyl-CoA + H(+) = 3-oxobutanoyl-[ACP] + CO2 + CoA</text>
        <dbReference type="Rhea" id="RHEA:12080"/>
        <dbReference type="Rhea" id="RHEA-COMP:9623"/>
        <dbReference type="Rhea" id="RHEA-COMP:9625"/>
        <dbReference type="ChEBI" id="CHEBI:15378"/>
        <dbReference type="ChEBI" id="CHEBI:16526"/>
        <dbReference type="ChEBI" id="CHEBI:57287"/>
        <dbReference type="ChEBI" id="CHEBI:57288"/>
        <dbReference type="ChEBI" id="CHEBI:78449"/>
        <dbReference type="ChEBI" id="CHEBI:78450"/>
        <dbReference type="EC" id="2.3.1.180"/>
    </reaction>
</comment>
<dbReference type="Pfam" id="PF08541">
    <property type="entry name" value="ACP_syn_III_C"/>
    <property type="match status" value="1"/>
</dbReference>
<feature type="region of interest" description="ACP-binding" evidence="9">
    <location>
        <begin position="259"/>
        <end position="263"/>
    </location>
</feature>
<organism evidence="12 13">
    <name type="scientific">Tomitella cavernea</name>
    <dbReference type="NCBI Taxonomy" id="1387982"/>
    <lineage>
        <taxon>Bacteria</taxon>
        <taxon>Bacillati</taxon>
        <taxon>Actinomycetota</taxon>
        <taxon>Actinomycetes</taxon>
        <taxon>Mycobacteriales</taxon>
        <taxon>Tomitella</taxon>
    </lineage>
</organism>
<evidence type="ECO:0000256" key="8">
    <source>
        <dbReference type="ARBA" id="ARBA00023315"/>
    </source>
</evidence>
<keyword evidence="4 9" id="KW-0808">Transferase</keyword>
<evidence type="ECO:0000256" key="4">
    <source>
        <dbReference type="ARBA" id="ARBA00022679"/>
    </source>
</evidence>
<dbReference type="NCBIfam" id="NF006829">
    <property type="entry name" value="PRK09352.1"/>
    <property type="match status" value="1"/>
</dbReference>
<evidence type="ECO:0000259" key="10">
    <source>
        <dbReference type="Pfam" id="PF08541"/>
    </source>
</evidence>
<comment type="domain">
    <text evidence="9">The last Arg residue of the ACP-binding site is essential for the weak association between ACP/AcpP and FabH.</text>
</comment>
<dbReference type="PANTHER" id="PTHR34069:SF2">
    <property type="entry name" value="BETA-KETOACYL-[ACYL-CARRIER-PROTEIN] SYNTHASE III"/>
    <property type="match status" value="1"/>
</dbReference>
<keyword evidence="7 9" id="KW-0275">Fatty acid biosynthesis</keyword>
<dbReference type="HAMAP" id="MF_01815">
    <property type="entry name" value="FabH"/>
    <property type="match status" value="1"/>
</dbReference>
<evidence type="ECO:0000256" key="6">
    <source>
        <dbReference type="ARBA" id="ARBA00023098"/>
    </source>
</evidence>
<evidence type="ECO:0000256" key="1">
    <source>
        <dbReference type="ARBA" id="ARBA00008642"/>
    </source>
</evidence>
<evidence type="ECO:0000256" key="5">
    <source>
        <dbReference type="ARBA" id="ARBA00022832"/>
    </source>
</evidence>
<name>A0ABP9C454_9ACTN</name>
<dbReference type="InterPro" id="IPR004655">
    <property type="entry name" value="FabH"/>
</dbReference>
<evidence type="ECO:0000256" key="7">
    <source>
        <dbReference type="ARBA" id="ARBA00023160"/>
    </source>
</evidence>
<reference evidence="13" key="1">
    <citation type="journal article" date="2019" name="Int. J. Syst. Evol. Microbiol.">
        <title>The Global Catalogue of Microorganisms (GCM) 10K type strain sequencing project: providing services to taxonomists for standard genome sequencing and annotation.</title>
        <authorList>
            <consortium name="The Broad Institute Genomics Platform"/>
            <consortium name="The Broad Institute Genome Sequencing Center for Infectious Disease"/>
            <person name="Wu L."/>
            <person name="Ma J."/>
        </authorList>
    </citation>
    <scope>NUCLEOTIDE SEQUENCE [LARGE SCALE GENOMIC DNA]</scope>
    <source>
        <strain evidence="13">JCM 18542</strain>
    </source>
</reference>
<dbReference type="Proteomes" id="UP001500839">
    <property type="component" value="Unassembled WGS sequence"/>
</dbReference>
<dbReference type="InterPro" id="IPR013747">
    <property type="entry name" value="ACP_syn_III_C"/>
</dbReference>
<feature type="domain" description="Beta-ketoacyl-[acyl-carrier-protein] synthase III N-terminal" evidence="11">
    <location>
        <begin position="116"/>
        <end position="193"/>
    </location>
</feature>
<keyword evidence="9" id="KW-0511">Multifunctional enzyme</keyword>
<protein>
    <recommendedName>
        <fullName evidence="9">Beta-ketoacyl-[acyl-carrier-protein] synthase III</fullName>
        <shortName evidence="9">Beta-ketoacyl-ACP synthase III</shortName>
        <shortName evidence="9">KAS III</shortName>
        <ecNumber evidence="9">2.3.1.180</ecNumber>
    </recommendedName>
    <alternativeName>
        <fullName evidence="9">3-oxoacyl-[acyl-carrier-protein] synthase 3</fullName>
    </alternativeName>
    <alternativeName>
        <fullName evidence="9">3-oxoacyl-[acyl-carrier-protein] synthase III</fullName>
    </alternativeName>
</protein>
<evidence type="ECO:0000256" key="2">
    <source>
        <dbReference type="ARBA" id="ARBA00022490"/>
    </source>
</evidence>
<evidence type="ECO:0000313" key="13">
    <source>
        <dbReference type="Proteomes" id="UP001500839"/>
    </source>
</evidence>
<dbReference type="PANTHER" id="PTHR34069">
    <property type="entry name" value="3-OXOACYL-[ACYL-CARRIER-PROTEIN] SYNTHASE 3"/>
    <property type="match status" value="1"/>
</dbReference>
<keyword evidence="8 9" id="KW-0012">Acyltransferase</keyword>
<dbReference type="NCBIfam" id="TIGR00747">
    <property type="entry name" value="fabH"/>
    <property type="match status" value="1"/>
</dbReference>
<sequence length="339" mass="35288">MTAEITPTTGSHSAILSLGVYRPERVVTNEEVCKTIDSTDEWIRTRSGIRSRRFAGPGETSVTMATSAGRKAIAASGLDTEQIDCIIMATSSHYNQTPQAATLVADALGLPGPGSFDLSAGCAGFCHGLAVAADLVRAGSSRHVLVIGVDHMSVGLDMTDRTSAFIFGDGAGAVVVGPSDTPKIGPVVWGSDGGQANAIRQEPSWMDIVNSGDYERPSLRMEGQSVFRWAAFTIGKVAKDALDASGVGVEDLDAFVPHQANQRINELIVRGLKLPETVPVADDIIETANTSAASVPLAMEKMLREGQAPAGGLALLVGFGAGLSYAGQVVRLPEAPVES</sequence>
<feature type="domain" description="Beta-ketoacyl-[acyl-carrier-protein] synthase III C-terminal" evidence="10">
    <location>
        <begin position="242"/>
        <end position="331"/>
    </location>
</feature>
<comment type="subunit">
    <text evidence="9">Homodimer.</text>
</comment>
<dbReference type="InterPro" id="IPR016039">
    <property type="entry name" value="Thiolase-like"/>
</dbReference>
<dbReference type="Gene3D" id="3.40.47.10">
    <property type="match status" value="2"/>
</dbReference>
<comment type="pathway">
    <text evidence="9">Lipid metabolism; fatty acid biosynthesis.</text>
</comment>
<keyword evidence="5 9" id="KW-0276">Fatty acid metabolism</keyword>
<comment type="subcellular location">
    <subcellularLocation>
        <location evidence="9">Cytoplasm</location>
    </subcellularLocation>
</comment>
<dbReference type="Pfam" id="PF08545">
    <property type="entry name" value="ACP_syn_III"/>
    <property type="match status" value="1"/>
</dbReference>
<proteinExistence type="inferred from homology"/>
<comment type="function">
    <text evidence="9">Catalyzes the condensation reaction of fatty acid synthesis by the addition to an acyl acceptor of two carbons from malonyl-ACP. Catalyzes the first condensation reaction which initiates fatty acid synthesis and may therefore play a role in governing the total rate of fatty acid production. Possesses both acetoacetyl-ACP synthase and acetyl transacylase activities. Its substrate specificity determines the biosynthesis of branched-chain and/or straight-chain of fatty acids.</text>
</comment>
<dbReference type="SUPFAM" id="SSF53901">
    <property type="entry name" value="Thiolase-like"/>
    <property type="match status" value="1"/>
</dbReference>
<evidence type="ECO:0000259" key="11">
    <source>
        <dbReference type="Pfam" id="PF08545"/>
    </source>
</evidence>
<evidence type="ECO:0000313" key="12">
    <source>
        <dbReference type="EMBL" id="GAA4804748.1"/>
    </source>
</evidence>
<evidence type="ECO:0000256" key="3">
    <source>
        <dbReference type="ARBA" id="ARBA00022516"/>
    </source>
</evidence>
<dbReference type="InterPro" id="IPR013751">
    <property type="entry name" value="ACP_syn_III_N"/>
</dbReference>
<dbReference type="RefSeq" id="WP_200175063.1">
    <property type="nucleotide sequence ID" value="NZ_BAABKQ010000001.1"/>
</dbReference>
<accession>A0ABP9C454</accession>
<keyword evidence="6 9" id="KW-0443">Lipid metabolism</keyword>